<name>A0AB39PMZ4_9ACTN</name>
<gene>
    <name evidence="2" type="ORF">AB5J49_02240</name>
</gene>
<accession>A0AB39PMZ4</accession>
<organism evidence="2">
    <name type="scientific">Streptomyces sp. R28</name>
    <dbReference type="NCBI Taxonomy" id="3238628"/>
    <lineage>
        <taxon>Bacteria</taxon>
        <taxon>Bacillati</taxon>
        <taxon>Actinomycetota</taxon>
        <taxon>Actinomycetes</taxon>
        <taxon>Kitasatosporales</taxon>
        <taxon>Streptomycetaceae</taxon>
        <taxon>Streptomyces</taxon>
    </lineage>
</organism>
<dbReference type="EMBL" id="CP163439">
    <property type="protein sequence ID" value="XDQ32263.1"/>
    <property type="molecule type" value="Genomic_DNA"/>
</dbReference>
<evidence type="ECO:0000313" key="2">
    <source>
        <dbReference type="EMBL" id="XDQ32263.1"/>
    </source>
</evidence>
<protein>
    <submittedName>
        <fullName evidence="2">Uncharacterized protein</fullName>
    </submittedName>
</protein>
<evidence type="ECO:0000256" key="1">
    <source>
        <dbReference type="SAM" id="MobiDB-lite"/>
    </source>
</evidence>
<feature type="region of interest" description="Disordered" evidence="1">
    <location>
        <begin position="1"/>
        <end position="61"/>
    </location>
</feature>
<proteinExistence type="predicted"/>
<dbReference type="RefSeq" id="WP_369166768.1">
    <property type="nucleotide sequence ID" value="NZ_CP163439.1"/>
</dbReference>
<sequence length="92" mass="9540">MSASPLSPSKSGRPRRRPVPGRRTAVVTPTGVLATASPADGSSGDDSASDGGPVTLQLRTDTLKCGDPAAKTIVDEYHREPSGVTIRSWPRA</sequence>
<reference evidence="2" key="1">
    <citation type="submission" date="2024-07" db="EMBL/GenBank/DDBJ databases">
        <authorList>
            <person name="Yu S.T."/>
        </authorList>
    </citation>
    <scope>NUCLEOTIDE SEQUENCE</scope>
    <source>
        <strain evidence="2">R28</strain>
    </source>
</reference>
<feature type="compositionally biased region" description="Low complexity" evidence="1">
    <location>
        <begin position="1"/>
        <end position="11"/>
    </location>
</feature>
<feature type="compositionally biased region" description="Low complexity" evidence="1">
    <location>
        <begin position="21"/>
        <end position="53"/>
    </location>
</feature>
<dbReference type="AlphaFoldDB" id="A0AB39PMZ4"/>